<sequence>MAVGEEDGDGRNLSEIIKTTFPCIDVVIQEYRNLLEAGRNDEALNSEVAALLGFVERSLKLRTFVEAPQWTFEGRVIFENLQKTLSARKYYGPAQRLIRNIVSMTYQLWDGGRTTDTSLAIERILVNVQKSPHSSDVMAGHGTAARNGEGWNLMDGFERMVRAASSHVVPIPLPSIVWRQKSLEIYLDSMVVHFPHLMPRNIHLDSTMEFDKHTDKLCRRWRLKMYRLSIHRMVPAQSLRIDGSGLEAEAKTIPFYLVAKTPLNKRLFDVGELSFSIPANSLDIEVDFNLLTPEKGSREFQHQSQDRHEGVHTDTPTQFHPNGKATNGALPNGSWKGASNGKSDRAQANGLAKEASRFEGGHPDTVNDDPRINWDTRHEANNDGGSTTKIPGWNSTSTRTTWGSPRHQTLPPNGESPTQGSNKGELKPTQERRNKRRLILTHPRTNGAAHHKGFAVKKLVDVKEFSVRLRKLDVIIHSTKYPMLYNLVHLILVRQMRMALEQTLKQTIVDMVNAINTSADGITGLTDEELRSRHKDNSVPVSERPVAPHQQQTGQFEFAEATGVYSAIP</sequence>
<keyword evidence="3" id="KW-1185">Reference proteome</keyword>
<feature type="compositionally biased region" description="Basic and acidic residues" evidence="1">
    <location>
        <begin position="528"/>
        <end position="537"/>
    </location>
</feature>
<feature type="compositionally biased region" description="Polar residues" evidence="1">
    <location>
        <begin position="383"/>
        <end position="422"/>
    </location>
</feature>
<feature type="region of interest" description="Disordered" evidence="1">
    <location>
        <begin position="297"/>
        <end position="433"/>
    </location>
</feature>
<evidence type="ECO:0000313" key="3">
    <source>
        <dbReference type="Proteomes" id="UP000703661"/>
    </source>
</evidence>
<dbReference type="Proteomes" id="UP000703661">
    <property type="component" value="Unassembled WGS sequence"/>
</dbReference>
<feature type="compositionally biased region" description="Basic and acidic residues" evidence="1">
    <location>
        <begin position="368"/>
        <end position="381"/>
    </location>
</feature>
<evidence type="ECO:0000313" key="2">
    <source>
        <dbReference type="EMBL" id="KAG0019599.1"/>
    </source>
</evidence>
<proteinExistence type="predicted"/>
<accession>A0A9P6MZF5</accession>
<comment type="caution">
    <text evidence="2">The sequence shown here is derived from an EMBL/GenBank/DDBJ whole genome shotgun (WGS) entry which is preliminary data.</text>
</comment>
<name>A0A9P6MZF5_9FUNG</name>
<feature type="compositionally biased region" description="Basic and acidic residues" evidence="1">
    <location>
        <begin position="297"/>
        <end position="312"/>
    </location>
</feature>
<organism evidence="2 3">
    <name type="scientific">Entomortierella chlamydospora</name>
    <dbReference type="NCBI Taxonomy" id="101097"/>
    <lineage>
        <taxon>Eukaryota</taxon>
        <taxon>Fungi</taxon>
        <taxon>Fungi incertae sedis</taxon>
        <taxon>Mucoromycota</taxon>
        <taxon>Mortierellomycotina</taxon>
        <taxon>Mortierellomycetes</taxon>
        <taxon>Mortierellales</taxon>
        <taxon>Mortierellaceae</taxon>
        <taxon>Entomortierella</taxon>
    </lineage>
</organism>
<evidence type="ECO:0000256" key="1">
    <source>
        <dbReference type="SAM" id="MobiDB-lite"/>
    </source>
</evidence>
<feature type="region of interest" description="Disordered" evidence="1">
    <location>
        <begin position="526"/>
        <end position="552"/>
    </location>
</feature>
<reference evidence="2" key="1">
    <citation type="journal article" date="2020" name="Fungal Divers.">
        <title>Resolving the Mortierellaceae phylogeny through synthesis of multi-gene phylogenetics and phylogenomics.</title>
        <authorList>
            <person name="Vandepol N."/>
            <person name="Liber J."/>
            <person name="Desiro A."/>
            <person name="Na H."/>
            <person name="Kennedy M."/>
            <person name="Barry K."/>
            <person name="Grigoriev I.V."/>
            <person name="Miller A.N."/>
            <person name="O'Donnell K."/>
            <person name="Stajich J.E."/>
            <person name="Bonito G."/>
        </authorList>
    </citation>
    <scope>NUCLEOTIDE SEQUENCE</scope>
    <source>
        <strain evidence="2">NRRL 2769</strain>
    </source>
</reference>
<protein>
    <submittedName>
        <fullName evidence="2">Uncharacterized protein</fullName>
    </submittedName>
</protein>
<dbReference type="AlphaFoldDB" id="A0A9P6MZF5"/>
<dbReference type="EMBL" id="JAAAID010000274">
    <property type="protein sequence ID" value="KAG0019599.1"/>
    <property type="molecule type" value="Genomic_DNA"/>
</dbReference>
<gene>
    <name evidence="2" type="ORF">BGZ80_005562</name>
</gene>